<keyword evidence="7 8" id="KW-0807">Transducer</keyword>
<feature type="transmembrane region" description="Helical" evidence="8">
    <location>
        <begin position="12"/>
        <end position="30"/>
    </location>
</feature>
<evidence type="ECO:0000256" key="1">
    <source>
        <dbReference type="ARBA" id="ARBA00004651"/>
    </source>
</evidence>
<evidence type="ECO:0000256" key="5">
    <source>
        <dbReference type="ARBA" id="ARBA00023136"/>
    </source>
</evidence>
<feature type="transmembrane region" description="Helical" evidence="8">
    <location>
        <begin position="233"/>
        <end position="253"/>
    </location>
</feature>
<dbReference type="GO" id="GO:0007165">
    <property type="term" value="P:signal transduction"/>
    <property type="evidence" value="ECO:0007669"/>
    <property type="project" value="UniProtKB-KW"/>
</dbReference>
<evidence type="ECO:0000256" key="2">
    <source>
        <dbReference type="ARBA" id="ARBA00022475"/>
    </source>
</evidence>
<dbReference type="Pfam" id="PF08395">
    <property type="entry name" value="7tm_7"/>
    <property type="match status" value="1"/>
</dbReference>
<organism evidence="9 10">
    <name type="scientific">Zophobas morio</name>
    <dbReference type="NCBI Taxonomy" id="2755281"/>
    <lineage>
        <taxon>Eukaryota</taxon>
        <taxon>Metazoa</taxon>
        <taxon>Ecdysozoa</taxon>
        <taxon>Arthropoda</taxon>
        <taxon>Hexapoda</taxon>
        <taxon>Insecta</taxon>
        <taxon>Pterygota</taxon>
        <taxon>Neoptera</taxon>
        <taxon>Endopterygota</taxon>
        <taxon>Coleoptera</taxon>
        <taxon>Polyphaga</taxon>
        <taxon>Cucujiformia</taxon>
        <taxon>Tenebrionidae</taxon>
        <taxon>Zophobas</taxon>
    </lineage>
</organism>
<feature type="transmembrane region" description="Helical" evidence="8">
    <location>
        <begin position="175"/>
        <end position="192"/>
    </location>
</feature>
<dbReference type="GO" id="GO:0008049">
    <property type="term" value="P:male courtship behavior"/>
    <property type="evidence" value="ECO:0007669"/>
    <property type="project" value="TreeGrafter"/>
</dbReference>
<dbReference type="PANTHER" id="PTHR21143:SF104">
    <property type="entry name" value="GUSTATORY RECEPTOR 8A-RELATED"/>
    <property type="match status" value="1"/>
</dbReference>
<proteinExistence type="inferred from homology"/>
<comment type="subcellular location">
    <subcellularLocation>
        <location evidence="1 8">Cell membrane</location>
        <topology evidence="1 8">Multi-pass membrane protein</topology>
    </subcellularLocation>
</comment>
<sequence>MGFKLSTKDINFLNPFVTYLKIFAITPWYIFRKTSIYQSFFAKCYGLFLIVLRLLWISQIMSYRRLHTEISVNVLHAHRFVRTFTNGNLIILTFLTTLKSWDCEQWKILFSKLKYIDTKLQNVGKIEDLITRNFYFCIFIKHALFFGLSIFYLYYWGTFFGAFTIKICLGALHDLYNEFVLTLLINGLIRSFQTRYENLNQKLITVYKSPKFVHEAKYLARNYRLLGETIHTFNNIFGYQIILIILQTGLQLIHCLTTIDDTAKFDGSYYYSITYTIIQFVFATFNLVAIILPIHATTQEAKKFIDLCYQFQEDHPLESREVTALNKLLNHAKNFRPEFSASGFFKLDKSVIFAVIGNVATYLIITVQLSQSDQESKST</sequence>
<evidence type="ECO:0000256" key="7">
    <source>
        <dbReference type="ARBA" id="ARBA00023224"/>
    </source>
</evidence>
<comment type="function">
    <text evidence="8">Gustatory receptor which mediates acceptance or avoidance behavior, depending on its substrates.</text>
</comment>
<reference evidence="9" key="1">
    <citation type="journal article" date="2023" name="G3 (Bethesda)">
        <title>Whole genome assemblies of Zophobas morio and Tenebrio molitor.</title>
        <authorList>
            <person name="Kaur S."/>
            <person name="Stinson S.A."/>
            <person name="diCenzo G.C."/>
        </authorList>
    </citation>
    <scope>NUCLEOTIDE SEQUENCE</scope>
    <source>
        <strain evidence="9">QUZm001</strain>
    </source>
</reference>
<keyword evidence="6 8" id="KW-0675">Receptor</keyword>
<evidence type="ECO:0000256" key="6">
    <source>
        <dbReference type="ARBA" id="ARBA00023170"/>
    </source>
</evidence>
<evidence type="ECO:0000313" key="9">
    <source>
        <dbReference type="EMBL" id="KAJ3647943.1"/>
    </source>
</evidence>
<evidence type="ECO:0000256" key="3">
    <source>
        <dbReference type="ARBA" id="ARBA00022692"/>
    </source>
</evidence>
<feature type="transmembrane region" description="Helical" evidence="8">
    <location>
        <begin position="273"/>
        <end position="294"/>
    </location>
</feature>
<comment type="caution">
    <text evidence="9">The sequence shown here is derived from an EMBL/GenBank/DDBJ whole genome shotgun (WGS) entry which is preliminary data.</text>
</comment>
<dbReference type="GO" id="GO:0007635">
    <property type="term" value="P:chemosensory behavior"/>
    <property type="evidence" value="ECO:0007669"/>
    <property type="project" value="TreeGrafter"/>
</dbReference>
<dbReference type="GO" id="GO:0005886">
    <property type="term" value="C:plasma membrane"/>
    <property type="evidence" value="ECO:0007669"/>
    <property type="project" value="UniProtKB-SubCell"/>
</dbReference>
<keyword evidence="2 8" id="KW-1003">Cell membrane</keyword>
<dbReference type="GO" id="GO:0043025">
    <property type="term" value="C:neuronal cell body"/>
    <property type="evidence" value="ECO:0007669"/>
    <property type="project" value="TreeGrafter"/>
</dbReference>
<dbReference type="GO" id="GO:0050909">
    <property type="term" value="P:sensory perception of taste"/>
    <property type="evidence" value="ECO:0007669"/>
    <property type="project" value="InterPro"/>
</dbReference>
<keyword evidence="4 8" id="KW-1133">Transmembrane helix</keyword>
<name>A0AA38I274_9CUCU</name>
<keyword evidence="5 8" id="KW-0472">Membrane</keyword>
<feature type="transmembrane region" description="Helical" evidence="8">
    <location>
        <begin position="36"/>
        <end position="56"/>
    </location>
</feature>
<evidence type="ECO:0000313" key="10">
    <source>
        <dbReference type="Proteomes" id="UP001168821"/>
    </source>
</evidence>
<dbReference type="GO" id="GO:0030425">
    <property type="term" value="C:dendrite"/>
    <property type="evidence" value="ECO:0007669"/>
    <property type="project" value="TreeGrafter"/>
</dbReference>
<comment type="similarity">
    <text evidence="8">Belongs to the insect chemoreceptor superfamily. Gustatory receptor (GR) family.</text>
</comment>
<evidence type="ECO:0000256" key="8">
    <source>
        <dbReference type="RuleBase" id="RU363108"/>
    </source>
</evidence>
<dbReference type="PANTHER" id="PTHR21143">
    <property type="entry name" value="INVERTEBRATE GUSTATORY RECEPTOR"/>
    <property type="match status" value="1"/>
</dbReference>
<keyword evidence="3 8" id="KW-0812">Transmembrane</keyword>
<accession>A0AA38I274</accession>
<dbReference type="InterPro" id="IPR013604">
    <property type="entry name" value="7TM_chemorcpt"/>
</dbReference>
<keyword evidence="10" id="KW-1185">Reference proteome</keyword>
<protein>
    <recommendedName>
        <fullName evidence="8">Gustatory receptor</fullName>
    </recommendedName>
</protein>
<gene>
    <name evidence="9" type="ORF">Zmor_019786</name>
</gene>
<dbReference type="AlphaFoldDB" id="A0AA38I274"/>
<feature type="transmembrane region" description="Helical" evidence="8">
    <location>
        <begin position="351"/>
        <end position="369"/>
    </location>
</feature>
<dbReference type="EMBL" id="JALNTZ010000006">
    <property type="protein sequence ID" value="KAJ3647943.1"/>
    <property type="molecule type" value="Genomic_DNA"/>
</dbReference>
<feature type="transmembrane region" description="Helical" evidence="8">
    <location>
        <begin position="134"/>
        <end position="155"/>
    </location>
</feature>
<dbReference type="GO" id="GO:0030424">
    <property type="term" value="C:axon"/>
    <property type="evidence" value="ECO:0007669"/>
    <property type="project" value="TreeGrafter"/>
</dbReference>
<evidence type="ECO:0000256" key="4">
    <source>
        <dbReference type="ARBA" id="ARBA00022989"/>
    </source>
</evidence>
<dbReference type="Proteomes" id="UP001168821">
    <property type="component" value="Unassembled WGS sequence"/>
</dbReference>